<gene>
    <name evidence="3" type="ORF">PQR08_29210</name>
</gene>
<keyword evidence="4" id="KW-1185">Reference proteome</keyword>
<dbReference type="InterPro" id="IPR013785">
    <property type="entry name" value="Aldolase_TIM"/>
</dbReference>
<dbReference type="PANTHER" id="PTHR30544:SF5">
    <property type="entry name" value="RADICAL SAM CORE DOMAIN-CONTAINING PROTEIN"/>
    <property type="match status" value="1"/>
</dbReference>
<name>A0ABW9CSH7_9BURK</name>
<evidence type="ECO:0000256" key="1">
    <source>
        <dbReference type="ARBA" id="ARBA00001966"/>
    </source>
</evidence>
<keyword evidence="2" id="KW-0479">Metal-binding</keyword>
<accession>A0ABW9CSH7</accession>
<dbReference type="PANTHER" id="PTHR30544">
    <property type="entry name" value="23S RRNA METHYLTRANSFERASE"/>
    <property type="match status" value="1"/>
</dbReference>
<comment type="cofactor">
    <cofactor evidence="1">
        <name>[4Fe-4S] cluster</name>
        <dbReference type="ChEBI" id="CHEBI:49883"/>
    </cofactor>
</comment>
<evidence type="ECO:0000256" key="2">
    <source>
        <dbReference type="ARBA" id="ARBA00022485"/>
    </source>
</evidence>
<evidence type="ECO:0000313" key="4">
    <source>
        <dbReference type="Proteomes" id="UP001629462"/>
    </source>
</evidence>
<dbReference type="SUPFAM" id="SSF102114">
    <property type="entry name" value="Radical SAM enzymes"/>
    <property type="match status" value="1"/>
</dbReference>
<keyword evidence="2" id="KW-0004">4Fe-4S</keyword>
<comment type="caution">
    <text evidence="3">The sequence shown here is derived from an EMBL/GenBank/DDBJ whole genome shotgun (WGS) entry which is preliminary data.</text>
</comment>
<dbReference type="EMBL" id="JAQQDB010000035">
    <property type="protein sequence ID" value="MFM0521511.1"/>
    <property type="molecule type" value="Genomic_DNA"/>
</dbReference>
<sequence>MAARQAMLIPYQVRPSEIRYPAKSCFYAGVYFLHLEKCPLIRNLSAAEMLELIQTCFDAEPPDGRAVELSFTGEGEPLVNWRNTTACAEEAARRFPGAITSIRYCFSGIGAAQLLSRARHSHLPVRLQLSLHAARQDVRDRLIPRSAPLTDILAALRAHEGQFSAIELNVVLQEGVNDSDDDLEALMAWGDPNWPVVFNPLLADGKEVVARATARFADSLSAAERIVKVYSSIGSLISRQRVYPLMSATILSRTLPA</sequence>
<dbReference type="Gene3D" id="3.20.20.70">
    <property type="entry name" value="Aldolase class I"/>
    <property type="match status" value="1"/>
</dbReference>
<evidence type="ECO:0008006" key="5">
    <source>
        <dbReference type="Google" id="ProtNLM"/>
    </source>
</evidence>
<organism evidence="3 4">
    <name type="scientific">Caballeronia jiangsuensis</name>
    <dbReference type="NCBI Taxonomy" id="1458357"/>
    <lineage>
        <taxon>Bacteria</taxon>
        <taxon>Pseudomonadati</taxon>
        <taxon>Pseudomonadota</taxon>
        <taxon>Betaproteobacteria</taxon>
        <taxon>Burkholderiales</taxon>
        <taxon>Burkholderiaceae</taxon>
        <taxon>Caballeronia</taxon>
    </lineage>
</organism>
<dbReference type="Proteomes" id="UP001629462">
    <property type="component" value="Unassembled WGS sequence"/>
</dbReference>
<keyword evidence="2" id="KW-0411">Iron-sulfur</keyword>
<evidence type="ECO:0000313" key="3">
    <source>
        <dbReference type="EMBL" id="MFM0521511.1"/>
    </source>
</evidence>
<dbReference type="InterPro" id="IPR040072">
    <property type="entry name" value="Methyltransferase_A"/>
</dbReference>
<proteinExistence type="predicted"/>
<dbReference type="RefSeq" id="WP_408163206.1">
    <property type="nucleotide sequence ID" value="NZ_JAQQDB010000035.1"/>
</dbReference>
<reference evidence="3 4" key="1">
    <citation type="journal article" date="2024" name="Chem. Sci.">
        <title>Discovery of megapolipeptins by genome mining of a Burkholderiales bacteria collection.</title>
        <authorList>
            <person name="Paulo B.S."/>
            <person name="Recchia M.J.J."/>
            <person name="Lee S."/>
            <person name="Fergusson C.H."/>
            <person name="Romanowski S.B."/>
            <person name="Hernandez A."/>
            <person name="Krull N."/>
            <person name="Liu D.Y."/>
            <person name="Cavanagh H."/>
            <person name="Bos A."/>
            <person name="Gray C.A."/>
            <person name="Murphy B.T."/>
            <person name="Linington R.G."/>
            <person name="Eustaquio A.S."/>
        </authorList>
    </citation>
    <scope>NUCLEOTIDE SEQUENCE [LARGE SCALE GENOMIC DNA]</scope>
    <source>
        <strain evidence="3 4">RL17-374-BIF-D</strain>
    </source>
</reference>
<dbReference type="InterPro" id="IPR058240">
    <property type="entry name" value="rSAM_sf"/>
</dbReference>
<protein>
    <recommendedName>
        <fullName evidence="5">Radical SAM protein</fullName>
    </recommendedName>
</protein>
<keyword evidence="2" id="KW-0408">Iron</keyword>